<protein>
    <submittedName>
        <fullName evidence="3">Ferric iron reductase protein FhuF</fullName>
    </submittedName>
</protein>
<accession>A0A1M5S8E3</accession>
<evidence type="ECO:0000259" key="2">
    <source>
        <dbReference type="Pfam" id="PF11575"/>
    </source>
</evidence>
<evidence type="ECO:0000313" key="4">
    <source>
        <dbReference type="Proteomes" id="UP000184226"/>
    </source>
</evidence>
<gene>
    <name evidence="3" type="ORF">SAMN04488135_10313</name>
</gene>
<dbReference type="Pfam" id="PF11575">
    <property type="entry name" value="FhuF_C"/>
    <property type="match status" value="1"/>
</dbReference>
<dbReference type="STRING" id="658167.SAMN04488135_10313"/>
<sequence>MIAALAPLFVGDFTHYRDALVLRDDARPSIPLRDLQKHEGFERVLREYGVDYPDGDRRALASEWSKLYFIRLLPPVLAAAIMLDRRLSLDVDRIEIVLGARAEPLAFKLPDAGDVCVPTLGDPFAAFVPLLDHHLEPMINAWARHSKLSPRVFWSNAGNYFEWLVNALTARASADQVAPARAILASPHRPDGRPNRLFRPLRYIDQDVNTPWRQRRVCCVRYLLPGMALCANCPLCKHAPAPGIVPRA</sequence>
<dbReference type="PRINTS" id="PR01714">
    <property type="entry name" value="2FE2SRDCTASE"/>
</dbReference>
<proteinExistence type="predicted"/>
<dbReference type="GO" id="GO:0051537">
    <property type="term" value="F:2 iron, 2 sulfur cluster binding"/>
    <property type="evidence" value="ECO:0007669"/>
    <property type="project" value="InterPro"/>
</dbReference>
<dbReference type="EMBL" id="FQXE01000003">
    <property type="protein sequence ID" value="SHH34912.1"/>
    <property type="molecule type" value="Genomic_DNA"/>
</dbReference>
<feature type="domain" description="Aerobactin siderophore biosynthesis IucA/IucC-like C-terminal" evidence="1">
    <location>
        <begin position="62"/>
        <end position="204"/>
    </location>
</feature>
<dbReference type="NCBIfam" id="TIGR03951">
    <property type="entry name" value="Fe_III_red_FhuF"/>
    <property type="match status" value="1"/>
</dbReference>
<name>A0A1M5S8E3_9BURK</name>
<dbReference type="InterPro" id="IPR008090">
    <property type="entry name" value="Fe_iron_reduct"/>
</dbReference>
<reference evidence="3 4" key="1">
    <citation type="submission" date="2016-11" db="EMBL/GenBank/DDBJ databases">
        <authorList>
            <person name="Jaros S."/>
            <person name="Januszkiewicz K."/>
            <person name="Wedrychowicz H."/>
        </authorList>
    </citation>
    <scope>NUCLEOTIDE SEQUENCE [LARGE SCALE GENOMIC DNA]</scope>
    <source>
        <strain evidence="3 4">CGMCC 1.10190</strain>
    </source>
</reference>
<keyword evidence="4" id="KW-1185">Reference proteome</keyword>
<organism evidence="3 4">
    <name type="scientific">Pollutimonas bauzanensis</name>
    <dbReference type="NCBI Taxonomy" id="658167"/>
    <lineage>
        <taxon>Bacteria</taxon>
        <taxon>Pseudomonadati</taxon>
        <taxon>Pseudomonadota</taxon>
        <taxon>Betaproteobacteria</taxon>
        <taxon>Burkholderiales</taxon>
        <taxon>Alcaligenaceae</taxon>
        <taxon>Pollutimonas</taxon>
    </lineage>
</organism>
<evidence type="ECO:0000259" key="1">
    <source>
        <dbReference type="Pfam" id="PF06276"/>
    </source>
</evidence>
<dbReference type="Proteomes" id="UP000184226">
    <property type="component" value="Unassembled WGS sequence"/>
</dbReference>
<dbReference type="OrthoDB" id="8993954at2"/>
<dbReference type="InterPro" id="IPR024726">
    <property type="entry name" value="FhuF_C"/>
</dbReference>
<dbReference type="InterPro" id="IPR022770">
    <property type="entry name" value="IucA/IucC-like_C"/>
</dbReference>
<dbReference type="AlphaFoldDB" id="A0A1M5S8E3"/>
<dbReference type="Pfam" id="PF06276">
    <property type="entry name" value="FhuF"/>
    <property type="match status" value="1"/>
</dbReference>
<evidence type="ECO:0000313" key="3">
    <source>
        <dbReference type="EMBL" id="SHH34912.1"/>
    </source>
</evidence>
<feature type="domain" description="Ferric siderophore reductase C-terminal" evidence="2">
    <location>
        <begin position="215"/>
        <end position="235"/>
    </location>
</feature>
<dbReference type="GO" id="GO:0003824">
    <property type="term" value="F:catalytic activity"/>
    <property type="evidence" value="ECO:0007669"/>
    <property type="project" value="UniProtKB-ARBA"/>
</dbReference>
<dbReference type="RefSeq" id="WP_073102217.1">
    <property type="nucleotide sequence ID" value="NZ_FQXE01000003.1"/>
</dbReference>